<sequence>MTQRRPRRTTADVERAILEAARDELRERGYAGVTFEGVARRAATSKPVIYRRYSSRATLVFTALRTHFEDASPTPNTGTLRGDLIAWLKAAQDRASEVGEDTYRATMGEADAELLDAVNALVHAETENLEQKIIAPARARGELGPVPLTLEVLAVPSVLLRDRVFFGRTTGDDAAEIVDEVCLPLFRARSGMNSQP</sequence>
<dbReference type="PANTHER" id="PTHR30055:SF148">
    <property type="entry name" value="TETR-FAMILY TRANSCRIPTIONAL REGULATOR"/>
    <property type="match status" value="1"/>
</dbReference>
<dbReference type="Pfam" id="PF16859">
    <property type="entry name" value="TetR_C_11"/>
    <property type="match status" value="1"/>
</dbReference>
<dbReference type="InterPro" id="IPR050109">
    <property type="entry name" value="HTH-type_TetR-like_transc_reg"/>
</dbReference>
<dbReference type="SUPFAM" id="SSF46689">
    <property type="entry name" value="Homeodomain-like"/>
    <property type="match status" value="1"/>
</dbReference>
<dbReference type="EMBL" id="BAAAKV010000032">
    <property type="protein sequence ID" value="GAA1176549.1"/>
    <property type="molecule type" value="Genomic_DNA"/>
</dbReference>
<reference evidence="6 7" key="1">
    <citation type="journal article" date="2019" name="Int. J. Syst. Evol. Microbiol.">
        <title>The Global Catalogue of Microorganisms (GCM) 10K type strain sequencing project: providing services to taxonomists for standard genome sequencing and annotation.</title>
        <authorList>
            <consortium name="The Broad Institute Genomics Platform"/>
            <consortium name="The Broad Institute Genome Sequencing Center for Infectious Disease"/>
            <person name="Wu L."/>
            <person name="Ma J."/>
        </authorList>
    </citation>
    <scope>NUCLEOTIDE SEQUENCE [LARGE SCALE GENOMIC DNA]</scope>
    <source>
        <strain evidence="6 7">JCM 12696</strain>
    </source>
</reference>
<dbReference type="PROSITE" id="PS50977">
    <property type="entry name" value="HTH_TETR_2"/>
    <property type="match status" value="1"/>
</dbReference>
<dbReference type="InterPro" id="IPR009057">
    <property type="entry name" value="Homeodomain-like_sf"/>
</dbReference>
<evidence type="ECO:0000256" key="1">
    <source>
        <dbReference type="ARBA" id="ARBA00023015"/>
    </source>
</evidence>
<protein>
    <submittedName>
        <fullName evidence="6">TetR/AcrR family transcriptional regulator</fullName>
    </submittedName>
</protein>
<dbReference type="SUPFAM" id="SSF48498">
    <property type="entry name" value="Tetracyclin repressor-like, C-terminal domain"/>
    <property type="match status" value="1"/>
</dbReference>
<organism evidence="6 7">
    <name type="scientific">Streptomyces hebeiensis</name>
    <dbReference type="NCBI Taxonomy" id="229486"/>
    <lineage>
        <taxon>Bacteria</taxon>
        <taxon>Bacillati</taxon>
        <taxon>Actinomycetota</taxon>
        <taxon>Actinomycetes</taxon>
        <taxon>Kitasatosporales</taxon>
        <taxon>Streptomycetaceae</taxon>
        <taxon>Streptomyces</taxon>
    </lineage>
</organism>
<dbReference type="Gene3D" id="1.10.357.10">
    <property type="entry name" value="Tetracycline Repressor, domain 2"/>
    <property type="match status" value="1"/>
</dbReference>
<dbReference type="PRINTS" id="PR00455">
    <property type="entry name" value="HTHTETR"/>
</dbReference>
<dbReference type="Proteomes" id="UP001501371">
    <property type="component" value="Unassembled WGS sequence"/>
</dbReference>
<evidence type="ECO:0000256" key="4">
    <source>
        <dbReference type="PROSITE-ProRule" id="PRU00335"/>
    </source>
</evidence>
<feature type="domain" description="HTH tetR-type" evidence="5">
    <location>
        <begin position="11"/>
        <end position="71"/>
    </location>
</feature>
<feature type="DNA-binding region" description="H-T-H motif" evidence="4">
    <location>
        <begin position="34"/>
        <end position="53"/>
    </location>
</feature>
<evidence type="ECO:0000256" key="2">
    <source>
        <dbReference type="ARBA" id="ARBA00023125"/>
    </source>
</evidence>
<accession>A0ABN1UZQ1</accession>
<dbReference type="InterPro" id="IPR011075">
    <property type="entry name" value="TetR_C"/>
</dbReference>
<name>A0ABN1UZQ1_9ACTN</name>
<comment type="caution">
    <text evidence="6">The sequence shown here is derived from an EMBL/GenBank/DDBJ whole genome shotgun (WGS) entry which is preliminary data.</text>
</comment>
<evidence type="ECO:0000313" key="6">
    <source>
        <dbReference type="EMBL" id="GAA1176549.1"/>
    </source>
</evidence>
<dbReference type="InterPro" id="IPR001647">
    <property type="entry name" value="HTH_TetR"/>
</dbReference>
<dbReference type="InterPro" id="IPR036271">
    <property type="entry name" value="Tet_transcr_reg_TetR-rel_C_sf"/>
</dbReference>
<dbReference type="PANTHER" id="PTHR30055">
    <property type="entry name" value="HTH-TYPE TRANSCRIPTIONAL REGULATOR RUTR"/>
    <property type="match status" value="1"/>
</dbReference>
<evidence type="ECO:0000256" key="3">
    <source>
        <dbReference type="ARBA" id="ARBA00023163"/>
    </source>
</evidence>
<gene>
    <name evidence="6" type="ORF">GCM10009654_37160</name>
</gene>
<evidence type="ECO:0000259" key="5">
    <source>
        <dbReference type="PROSITE" id="PS50977"/>
    </source>
</evidence>
<dbReference type="RefSeq" id="WP_344277635.1">
    <property type="nucleotide sequence ID" value="NZ_BAAAKV010000032.1"/>
</dbReference>
<keyword evidence="2 4" id="KW-0238">DNA-binding</keyword>
<keyword evidence="7" id="KW-1185">Reference proteome</keyword>
<keyword evidence="1" id="KW-0805">Transcription regulation</keyword>
<proteinExistence type="predicted"/>
<keyword evidence="3" id="KW-0804">Transcription</keyword>
<dbReference type="Pfam" id="PF00440">
    <property type="entry name" value="TetR_N"/>
    <property type="match status" value="1"/>
</dbReference>
<dbReference type="Gene3D" id="1.10.10.60">
    <property type="entry name" value="Homeodomain-like"/>
    <property type="match status" value="1"/>
</dbReference>
<evidence type="ECO:0000313" key="7">
    <source>
        <dbReference type="Proteomes" id="UP001501371"/>
    </source>
</evidence>